<comment type="catalytic activity">
    <reaction evidence="1">
        <text>ATP + protein L-histidine = ADP + protein N-phospho-L-histidine.</text>
        <dbReference type="EC" id="2.7.13.3"/>
    </reaction>
</comment>
<evidence type="ECO:0000256" key="4">
    <source>
        <dbReference type="ARBA" id="ARBA00022679"/>
    </source>
</evidence>
<keyword evidence="5" id="KW-0418">Kinase</keyword>
<dbReference type="CDD" id="cd00082">
    <property type="entry name" value="HisKA"/>
    <property type="match status" value="1"/>
</dbReference>
<evidence type="ECO:0000256" key="5">
    <source>
        <dbReference type="ARBA" id="ARBA00022777"/>
    </source>
</evidence>
<dbReference type="SMART" id="SM00387">
    <property type="entry name" value="HATPase_c"/>
    <property type="match status" value="1"/>
</dbReference>
<evidence type="ECO:0000256" key="7">
    <source>
        <dbReference type="SAM" id="Phobius"/>
    </source>
</evidence>
<dbReference type="PANTHER" id="PTHR43547:SF2">
    <property type="entry name" value="HYBRID SIGNAL TRANSDUCTION HISTIDINE KINASE C"/>
    <property type="match status" value="1"/>
</dbReference>
<name>A0A0F0CQ02_9BACT</name>
<dbReference type="InterPro" id="IPR011990">
    <property type="entry name" value="TPR-like_helical_dom_sf"/>
</dbReference>
<keyword evidence="10" id="KW-1185">Reference proteome</keyword>
<dbReference type="Proteomes" id="UP000033428">
    <property type="component" value="Unassembled WGS sequence"/>
</dbReference>
<dbReference type="FunFam" id="3.30.565.10:FF:000006">
    <property type="entry name" value="Sensor histidine kinase WalK"/>
    <property type="match status" value="1"/>
</dbReference>
<dbReference type="PROSITE" id="PS50109">
    <property type="entry name" value="HIS_KIN"/>
    <property type="match status" value="1"/>
</dbReference>
<dbReference type="InterPro" id="IPR036097">
    <property type="entry name" value="HisK_dim/P_sf"/>
</dbReference>
<keyword evidence="7" id="KW-0812">Transmembrane</keyword>
<accession>A0A0F0CQ02</accession>
<feature type="transmembrane region" description="Helical" evidence="7">
    <location>
        <begin position="412"/>
        <end position="435"/>
    </location>
</feature>
<keyword evidence="9" id="KW-0067">ATP-binding</keyword>
<keyword evidence="7" id="KW-1133">Transmembrane helix</keyword>
<protein>
    <recommendedName>
        <fullName evidence="2">histidine kinase</fullName>
        <ecNumber evidence="2">2.7.13.3</ecNumber>
    </recommendedName>
</protein>
<dbReference type="SUPFAM" id="SSF55874">
    <property type="entry name" value="ATPase domain of HSP90 chaperone/DNA topoisomerase II/histidine kinase"/>
    <property type="match status" value="1"/>
</dbReference>
<evidence type="ECO:0000256" key="6">
    <source>
        <dbReference type="PROSITE-ProRule" id="PRU00339"/>
    </source>
</evidence>
<proteinExistence type="predicted"/>
<sequence>MNPKIIFIYIFFYFFINFQSAATERPHNETSLIESYQSAEVVGKSGNYIGASGQYINILLDTEAPAEIISRAFKSLKDIYFYFLEKRDKNNAEELSGATYEVFLTHLRGIYEDYKKNGEYYKALKLLGYLIQIDARPDFYIDRGNIYLYGLNDMNGALKDYEKALEIFPNHETVYTDIGMAYELLGEFDKSIASYKKGIERSPRNSWALYGGKRLEGVLLSREKQMIKDWFFIGPFNDSEKIEGVEEVIISEKNTGKSYKSNDSLVYTWLRPYGYTDFGYVNLNNMFKEKSFKRVYALTYIYSSAKKIVLLKSGSDDGITIWFNGKEILNTPSYRSAEIDQDIVPVELSRGWNEILICVRQGWGGWGFYFRVTDKNGNYLNDIFFSADKDKKIIEEKIYFLARQKFYARLKWWTVAVSILFFVIALIFAISFNIYSAFKTRRMRKDFTDSITHDLRIPLSAIMAGIEMLKDGKIKDEIKKMKYYEAISIGAKRLNRFINQILYFSRAKNFYSFSIMPPAFVVKRSIDIYKNEALSEDMEIIFTVDNINTKASIDEDTFTQAVINLLSNAEKYSLESNKKIEVSITEDKKSIFIKIKDYGIGFKKNEEKKIFHKFFRSDNPFVRSKQGVGLGLAFVKKTIDAHKGKIFVESSPGNGSAFTIILPKVS</sequence>
<dbReference type="InterPro" id="IPR019734">
    <property type="entry name" value="TPR_rpt"/>
</dbReference>
<dbReference type="AlphaFoldDB" id="A0A0F0CQ02"/>
<keyword evidence="9" id="KW-0547">Nucleotide-binding</keyword>
<dbReference type="Pfam" id="PF00512">
    <property type="entry name" value="HisKA"/>
    <property type="match status" value="1"/>
</dbReference>
<keyword evidence="4" id="KW-0808">Transferase</keyword>
<dbReference type="InterPro" id="IPR003594">
    <property type="entry name" value="HATPase_dom"/>
</dbReference>
<feature type="domain" description="Histidine kinase" evidence="8">
    <location>
        <begin position="450"/>
        <end position="666"/>
    </location>
</feature>
<dbReference type="GO" id="GO:0000155">
    <property type="term" value="F:phosphorelay sensor kinase activity"/>
    <property type="evidence" value="ECO:0007669"/>
    <property type="project" value="InterPro"/>
</dbReference>
<dbReference type="GO" id="GO:0005524">
    <property type="term" value="F:ATP binding"/>
    <property type="evidence" value="ECO:0007669"/>
    <property type="project" value="UniProtKB-KW"/>
</dbReference>
<dbReference type="SUPFAM" id="SSF48452">
    <property type="entry name" value="TPR-like"/>
    <property type="match status" value="1"/>
</dbReference>
<reference evidence="9 10" key="1">
    <citation type="submission" date="2015-02" db="EMBL/GenBank/DDBJ databases">
        <title>Single-cell genomics of uncultivated deep-branching MTB reveals a conserved set of magnetosome genes.</title>
        <authorList>
            <person name="Kolinko S."/>
            <person name="Richter M."/>
            <person name="Glockner F.O."/>
            <person name="Brachmann A."/>
            <person name="Schuler D."/>
        </authorList>
    </citation>
    <scope>NUCLEOTIDE SEQUENCE [LARGE SCALE GENOMIC DNA]</scope>
    <source>
        <strain evidence="9">SKK-01</strain>
    </source>
</reference>
<dbReference type="InterPro" id="IPR036890">
    <property type="entry name" value="HATPase_C_sf"/>
</dbReference>
<feature type="repeat" description="TPR" evidence="6">
    <location>
        <begin position="172"/>
        <end position="205"/>
    </location>
</feature>
<evidence type="ECO:0000313" key="10">
    <source>
        <dbReference type="Proteomes" id="UP000033428"/>
    </source>
</evidence>
<dbReference type="EC" id="2.7.13.3" evidence="2"/>
<dbReference type="PANTHER" id="PTHR43547">
    <property type="entry name" value="TWO-COMPONENT HISTIDINE KINASE"/>
    <property type="match status" value="1"/>
</dbReference>
<evidence type="ECO:0000256" key="3">
    <source>
        <dbReference type="ARBA" id="ARBA00022553"/>
    </source>
</evidence>
<dbReference type="Pfam" id="PF13181">
    <property type="entry name" value="TPR_8"/>
    <property type="match status" value="2"/>
</dbReference>
<evidence type="ECO:0000256" key="2">
    <source>
        <dbReference type="ARBA" id="ARBA00012438"/>
    </source>
</evidence>
<keyword evidence="7" id="KW-0472">Membrane</keyword>
<keyword evidence="3" id="KW-0597">Phosphoprotein</keyword>
<dbReference type="PRINTS" id="PR00344">
    <property type="entry name" value="BCTRLSENSOR"/>
</dbReference>
<dbReference type="Gene3D" id="3.30.565.10">
    <property type="entry name" value="Histidine kinase-like ATPase, C-terminal domain"/>
    <property type="match status" value="1"/>
</dbReference>
<dbReference type="InterPro" id="IPR003661">
    <property type="entry name" value="HisK_dim/P_dom"/>
</dbReference>
<gene>
    <name evidence="9" type="ORF">OMAG_002531</name>
</gene>
<evidence type="ECO:0000256" key="1">
    <source>
        <dbReference type="ARBA" id="ARBA00000085"/>
    </source>
</evidence>
<dbReference type="Pfam" id="PF02518">
    <property type="entry name" value="HATPase_c"/>
    <property type="match status" value="1"/>
</dbReference>
<dbReference type="SUPFAM" id="SSF47384">
    <property type="entry name" value="Homodimeric domain of signal transducing histidine kinase"/>
    <property type="match status" value="1"/>
</dbReference>
<evidence type="ECO:0000313" key="9">
    <source>
        <dbReference type="EMBL" id="KJJ83601.1"/>
    </source>
</evidence>
<comment type="caution">
    <text evidence="9">The sequence shown here is derived from an EMBL/GenBank/DDBJ whole genome shotgun (WGS) entry which is preliminary data.</text>
</comment>
<dbReference type="SMART" id="SM00388">
    <property type="entry name" value="HisKA"/>
    <property type="match status" value="1"/>
</dbReference>
<dbReference type="EMBL" id="JYNY01000527">
    <property type="protein sequence ID" value="KJJ83601.1"/>
    <property type="molecule type" value="Genomic_DNA"/>
</dbReference>
<dbReference type="Gene3D" id="1.25.40.10">
    <property type="entry name" value="Tetratricopeptide repeat domain"/>
    <property type="match status" value="1"/>
</dbReference>
<dbReference type="Gene3D" id="1.10.287.130">
    <property type="match status" value="1"/>
</dbReference>
<dbReference type="InterPro" id="IPR004358">
    <property type="entry name" value="Sig_transdc_His_kin-like_C"/>
</dbReference>
<evidence type="ECO:0000259" key="8">
    <source>
        <dbReference type="PROSITE" id="PS50109"/>
    </source>
</evidence>
<dbReference type="InterPro" id="IPR005467">
    <property type="entry name" value="His_kinase_dom"/>
</dbReference>
<keyword evidence="6" id="KW-0802">TPR repeat</keyword>
<dbReference type="SMART" id="SM00028">
    <property type="entry name" value="TPR"/>
    <property type="match status" value="2"/>
</dbReference>
<organism evidence="9 10">
    <name type="scientific">Candidatus Omnitrophus magneticus</name>
    <dbReference type="NCBI Taxonomy" id="1609969"/>
    <lineage>
        <taxon>Bacteria</taxon>
        <taxon>Pseudomonadati</taxon>
        <taxon>Candidatus Omnitrophota</taxon>
        <taxon>Candidatus Omnitrophus</taxon>
    </lineage>
</organism>
<dbReference type="PROSITE" id="PS50005">
    <property type="entry name" value="TPR"/>
    <property type="match status" value="1"/>
</dbReference>